<name>A0A178MUG8_9PROT</name>
<keyword evidence="3" id="KW-1185">Reference proteome</keyword>
<organism evidence="2 3">
    <name type="scientific">Paramagnetospirillum marisnigri</name>
    <dbReference type="NCBI Taxonomy" id="1285242"/>
    <lineage>
        <taxon>Bacteria</taxon>
        <taxon>Pseudomonadati</taxon>
        <taxon>Pseudomonadota</taxon>
        <taxon>Alphaproteobacteria</taxon>
        <taxon>Rhodospirillales</taxon>
        <taxon>Magnetospirillaceae</taxon>
        <taxon>Paramagnetospirillum</taxon>
    </lineage>
</organism>
<evidence type="ECO:0000313" key="3">
    <source>
        <dbReference type="Proteomes" id="UP000078428"/>
    </source>
</evidence>
<gene>
    <name evidence="2" type="ORF">A6A04_13180</name>
</gene>
<dbReference type="Proteomes" id="UP000078428">
    <property type="component" value="Unassembled WGS sequence"/>
</dbReference>
<protein>
    <recommendedName>
        <fullName evidence="4">Tetratricopeptide repeat protein</fullName>
    </recommendedName>
</protein>
<evidence type="ECO:0000256" key="1">
    <source>
        <dbReference type="SAM" id="MobiDB-lite"/>
    </source>
</evidence>
<dbReference type="STRING" id="1285242.A6A04_13180"/>
<comment type="caution">
    <text evidence="2">The sequence shown here is derived from an EMBL/GenBank/DDBJ whole genome shotgun (WGS) entry which is preliminary data.</text>
</comment>
<dbReference type="AlphaFoldDB" id="A0A178MUG8"/>
<sequence>MEAASQASDGRRVAAPAVARILLALFLLLGSLGVAWAQSTPRAAEHDGFGRMVFDWDGPVKFSADLVNNQLVVRFDKPIAGDPKVVLKPLARYLKGVTLSPDRKMATFPLAVPVQIKSFQTSSSVVVDLVETKTPTSSTAPSPAPATETPKDPASTAAGAKPAAAPPTPAGPATDLMVRGGEHTGFNRLVFDWPKPVTYSVDEAGGQVSITFDRPANVNVTSLKAALPPDVGFLESKAVGKGTSVVLSLPPGMRVRHFTSGPRVAMDLVRPAGAPPPPRTNGAAAPPLAPAPGTEEQPPSLKPLAQAPPPAAANGKANGKTNGEAKPAESLEAVEAAPPPKDGKSVSLGFAFDKPSGAAVFRRAGWLWAVFDLKVEVDTKLLKRTGGDVVLHVEQIQGFKGTAVRMITRPGFNPSVRKEGQLWVLDILEQPLAPKVGIEIKPQLDFQDRGRVLLAMADGSAPLVLKDPEVGDSIHVVATPAIGVGVRGTREYPALEILPTAQGIAAVLRTDNARLDVNKANVEATMPGGLFLSGAAPAAGEEGGAVGDGKIAADTMATAPLDISKWLRGGNDKFVEEHRKLQSRLTFIRPDDKNAQRLEIARHYLANGFGAEALGVLKIMAQVDPQVVDTPAYRAVRGAANFLMYRDADAIADLSMPALKDDPRVQLFLAAASARSLPDPNKHALVLRLAPEDIKGWPRSLRMGIGEVAAKTVAAAGDSKGAAKIVDAMMGQGLSRRDVGKLSYLAGLAAMAGKQWEQAINRFRDAEASESRPDRAYAGRDRVELMLRLNKMTPAEAISEFEKLRFAWRGEDFEYRLMKRLGQLQIAAGRYGEGLRSMHSLSTNYPDNPDIPNVTDEMHEAFNKLFLGGGADKLQPVVAIGLYDEFQELTPSGTKGDEMIRKLADRLASVDLLDRAGELLRHQVEFRLSGLDKARVGARLAFLNISDRKPGLALEALEASEVPDIPVDLAAQRRYLRVQALDDLGRSAEALALIINDQSDQARKLRGDIYWRLKRWSDAAATLESTLEKPIGNRPLDPVMGRRMLDTAIAMTLARDERGLTRLRRSYGPLMANSEWKEAFDLLTSEAERGIIDYRRVGEKIKQVQDFQTFMSEWQKRVKTQGLSSIN</sequence>
<feature type="region of interest" description="Disordered" evidence="1">
    <location>
        <begin position="267"/>
        <end position="343"/>
    </location>
</feature>
<dbReference type="SUPFAM" id="SSF48452">
    <property type="entry name" value="TPR-like"/>
    <property type="match status" value="1"/>
</dbReference>
<feature type="compositionally biased region" description="Low complexity" evidence="1">
    <location>
        <begin position="134"/>
        <end position="163"/>
    </location>
</feature>
<reference evidence="2 3" key="1">
    <citation type="submission" date="2016-04" db="EMBL/GenBank/DDBJ databases">
        <title>Draft genome sequence of freshwater magnetotactic bacteria Magnetospirillum marisnigri SP-1 and Magnetospirillum moscoviense BB-1.</title>
        <authorList>
            <person name="Koziaeva V."/>
            <person name="Dziuba M.V."/>
            <person name="Ivanov T.M."/>
            <person name="Kuznetsov B."/>
            <person name="Grouzdev D.S."/>
        </authorList>
    </citation>
    <scope>NUCLEOTIDE SEQUENCE [LARGE SCALE GENOMIC DNA]</scope>
    <source>
        <strain evidence="2 3">SP-1</strain>
    </source>
</reference>
<dbReference type="Gene3D" id="1.25.40.10">
    <property type="entry name" value="Tetratricopeptide repeat domain"/>
    <property type="match status" value="1"/>
</dbReference>
<accession>A0A178MUG8</accession>
<dbReference type="EMBL" id="LWQT01000038">
    <property type="protein sequence ID" value="OAN53844.1"/>
    <property type="molecule type" value="Genomic_DNA"/>
</dbReference>
<evidence type="ECO:0008006" key="4">
    <source>
        <dbReference type="Google" id="ProtNLM"/>
    </source>
</evidence>
<proteinExistence type="predicted"/>
<feature type="region of interest" description="Disordered" evidence="1">
    <location>
        <begin position="134"/>
        <end position="179"/>
    </location>
</feature>
<evidence type="ECO:0000313" key="2">
    <source>
        <dbReference type="EMBL" id="OAN53844.1"/>
    </source>
</evidence>
<dbReference type="InterPro" id="IPR011990">
    <property type="entry name" value="TPR-like_helical_dom_sf"/>
</dbReference>